<keyword evidence="2" id="KW-0732">Signal</keyword>
<gene>
    <name evidence="3" type="ORF">ARMSODRAFT_892302</name>
</gene>
<keyword evidence="4" id="KW-1185">Reference proteome</keyword>
<proteinExistence type="predicted"/>
<dbReference type="Proteomes" id="UP000218334">
    <property type="component" value="Unassembled WGS sequence"/>
</dbReference>
<sequence length="333" mass="34641">MVFQSAVSVVILALCAMAARAQTYSATYLPDNVPAITEEGQEGTNQCGTSSNQTSMCQNAYVNSVTDWCVFGPPEEGPESTIGNIERFAISWCTKDGHGTRLIPEGTITGAHFVKTPDFVQVTGVGDLTKMNIPQGDAGGEMDPHGMDGKGNPIGGLVFSSAFGELQQMHEWTNFISSDMFCIRACAPGTMARAWCQHIYDVLGCQWNMPANYLAGTFEDCEGDSGQPMGVYGTSTFFQGEAATPAAHPAPSSSLCTAVNTIGGVASSTSSASITSSISTTGGRSSSTGTSAGAGGTLTANSAVHGKTIDEGWVPLILSLSLALLSGFYVYNL</sequence>
<dbReference type="EMBL" id="KZ293447">
    <property type="protein sequence ID" value="PBK65190.1"/>
    <property type="molecule type" value="Genomic_DNA"/>
</dbReference>
<name>A0A2H3B679_9AGAR</name>
<evidence type="ECO:0000256" key="2">
    <source>
        <dbReference type="SAM" id="SignalP"/>
    </source>
</evidence>
<evidence type="ECO:0000313" key="3">
    <source>
        <dbReference type="EMBL" id="PBK65190.1"/>
    </source>
</evidence>
<evidence type="ECO:0000256" key="1">
    <source>
        <dbReference type="SAM" id="MobiDB-lite"/>
    </source>
</evidence>
<evidence type="ECO:0000313" key="4">
    <source>
        <dbReference type="Proteomes" id="UP000218334"/>
    </source>
</evidence>
<dbReference type="STRING" id="1076256.A0A2H3B679"/>
<feature type="chain" id="PRO_5013554342" description="Macrofage activating glyco protein" evidence="2">
    <location>
        <begin position="22"/>
        <end position="333"/>
    </location>
</feature>
<feature type="region of interest" description="Disordered" evidence="1">
    <location>
        <begin position="267"/>
        <end position="293"/>
    </location>
</feature>
<accession>A0A2H3B679</accession>
<feature type="signal peptide" evidence="2">
    <location>
        <begin position="1"/>
        <end position="21"/>
    </location>
</feature>
<organism evidence="3 4">
    <name type="scientific">Armillaria solidipes</name>
    <dbReference type="NCBI Taxonomy" id="1076256"/>
    <lineage>
        <taxon>Eukaryota</taxon>
        <taxon>Fungi</taxon>
        <taxon>Dikarya</taxon>
        <taxon>Basidiomycota</taxon>
        <taxon>Agaricomycotina</taxon>
        <taxon>Agaricomycetes</taxon>
        <taxon>Agaricomycetidae</taxon>
        <taxon>Agaricales</taxon>
        <taxon>Marasmiineae</taxon>
        <taxon>Physalacriaceae</taxon>
        <taxon>Armillaria</taxon>
    </lineage>
</organism>
<protein>
    <recommendedName>
        <fullName evidence="5">Macrofage activating glyco protein</fullName>
    </recommendedName>
</protein>
<reference evidence="4" key="1">
    <citation type="journal article" date="2017" name="Nat. Ecol. Evol.">
        <title>Genome expansion and lineage-specific genetic innovations in the forest pathogenic fungi Armillaria.</title>
        <authorList>
            <person name="Sipos G."/>
            <person name="Prasanna A.N."/>
            <person name="Walter M.C."/>
            <person name="O'Connor E."/>
            <person name="Balint B."/>
            <person name="Krizsan K."/>
            <person name="Kiss B."/>
            <person name="Hess J."/>
            <person name="Varga T."/>
            <person name="Slot J."/>
            <person name="Riley R."/>
            <person name="Boka B."/>
            <person name="Rigling D."/>
            <person name="Barry K."/>
            <person name="Lee J."/>
            <person name="Mihaltcheva S."/>
            <person name="LaButti K."/>
            <person name="Lipzen A."/>
            <person name="Waldron R."/>
            <person name="Moloney N.M."/>
            <person name="Sperisen C."/>
            <person name="Kredics L."/>
            <person name="Vagvoelgyi C."/>
            <person name="Patrignani A."/>
            <person name="Fitzpatrick D."/>
            <person name="Nagy I."/>
            <person name="Doyle S."/>
            <person name="Anderson J.B."/>
            <person name="Grigoriev I.V."/>
            <person name="Gueldener U."/>
            <person name="Muensterkoetter M."/>
            <person name="Nagy L.G."/>
        </authorList>
    </citation>
    <scope>NUCLEOTIDE SEQUENCE [LARGE SCALE GENOMIC DNA]</scope>
    <source>
        <strain evidence="4">28-4</strain>
    </source>
</reference>
<dbReference type="AlphaFoldDB" id="A0A2H3B679"/>
<evidence type="ECO:0008006" key="5">
    <source>
        <dbReference type="Google" id="ProtNLM"/>
    </source>
</evidence>